<sequence>MKAVHLYLSAQPVKILTIFFDGFSVGFGSLIKIDTPCDRKSEMGAAGRIGLARESDEYKSCFKRFP</sequence>
<keyword evidence="2" id="KW-1185">Reference proteome</keyword>
<dbReference type="AlphaFoldDB" id="J9JEP5"/>
<dbReference type="KEGG" id="gme:Gmet_3639"/>
<evidence type="ECO:0000313" key="1">
    <source>
        <dbReference type="EMBL" id="AFR42854.1"/>
    </source>
</evidence>
<proteinExistence type="predicted"/>
<evidence type="ECO:0000313" key="2">
    <source>
        <dbReference type="Proteomes" id="UP000007073"/>
    </source>
</evidence>
<gene>
    <name evidence="1" type="ordered locus">Gmet_3639</name>
</gene>
<dbReference type="EMBL" id="CP000148">
    <property type="protein sequence ID" value="AFR42854.1"/>
    <property type="molecule type" value="Genomic_DNA"/>
</dbReference>
<protein>
    <submittedName>
        <fullName evidence="1">Uncharacterized protein</fullName>
    </submittedName>
</protein>
<dbReference type="Proteomes" id="UP000007073">
    <property type="component" value="Chromosome"/>
</dbReference>
<reference evidence="1 2" key="1">
    <citation type="submission" date="2005-10" db="EMBL/GenBank/DDBJ databases">
        <title>Complete sequence of Geobacter metallireducens GS-15.</title>
        <authorList>
            <consortium name="US DOE Joint Genome Institute"/>
            <person name="Copeland A."/>
            <person name="Lucas S."/>
            <person name="Lapidus A."/>
            <person name="Barry K."/>
            <person name="Detter J.C."/>
            <person name="Glavina T."/>
            <person name="Hammon N."/>
            <person name="Israni S."/>
            <person name="Pitluck S."/>
            <person name="Di Bartolo G."/>
            <person name="Chain P."/>
            <person name="Schmutz J."/>
            <person name="Larimer F."/>
            <person name="Land M."/>
            <person name="Kyrpides N."/>
            <person name="Ivanova N."/>
            <person name="Richardson P."/>
        </authorList>
    </citation>
    <scope>NUCLEOTIDE SEQUENCE [LARGE SCALE GENOMIC DNA]</scope>
    <source>
        <strain evidence="2">ATCC 53774 / DSM 7210 / GS-15</strain>
    </source>
</reference>
<name>J9JEP5_GEOMG</name>
<dbReference type="HOGENOM" id="CLU_2824976_0_0_7"/>
<dbReference type="STRING" id="269799.Gmet_3639"/>
<accession>J9JEP5</accession>
<organism evidence="1 2">
    <name type="scientific">Geobacter metallireducens (strain ATCC 53774 / DSM 7210 / GS-15)</name>
    <dbReference type="NCBI Taxonomy" id="269799"/>
    <lineage>
        <taxon>Bacteria</taxon>
        <taxon>Pseudomonadati</taxon>
        <taxon>Thermodesulfobacteriota</taxon>
        <taxon>Desulfuromonadia</taxon>
        <taxon>Geobacterales</taxon>
        <taxon>Geobacteraceae</taxon>
        <taxon>Geobacter</taxon>
    </lineage>
</organism>
<reference evidence="1 2" key="2">
    <citation type="journal article" date="2009" name="BMC Microbiol.">
        <title>The genome sequence of Geobacter metallireducens: features of metabolism, physiology and regulation common and dissimilar to Geobacter sulfurreducens.</title>
        <authorList>
            <person name="Aklujkar M."/>
            <person name="Krushkal J."/>
            <person name="DiBartolo G."/>
            <person name="Lapidus A."/>
            <person name="Land M.L."/>
            <person name="Lovley D.R."/>
        </authorList>
    </citation>
    <scope>NUCLEOTIDE SEQUENCE [LARGE SCALE GENOMIC DNA]</scope>
    <source>
        <strain evidence="2">ATCC 53774 / DSM 7210 / GS-15</strain>
    </source>
</reference>